<comment type="caution">
    <text evidence="1">The sequence shown here is derived from an EMBL/GenBank/DDBJ whole genome shotgun (WGS) entry which is preliminary data.</text>
</comment>
<proteinExistence type="predicted"/>
<gene>
    <name evidence="1" type="ORF">O181_075534</name>
</gene>
<keyword evidence="2" id="KW-1185">Reference proteome</keyword>
<organism evidence="1 2">
    <name type="scientific">Austropuccinia psidii MF-1</name>
    <dbReference type="NCBI Taxonomy" id="1389203"/>
    <lineage>
        <taxon>Eukaryota</taxon>
        <taxon>Fungi</taxon>
        <taxon>Dikarya</taxon>
        <taxon>Basidiomycota</taxon>
        <taxon>Pucciniomycotina</taxon>
        <taxon>Pucciniomycetes</taxon>
        <taxon>Pucciniales</taxon>
        <taxon>Sphaerophragmiaceae</taxon>
        <taxon>Austropuccinia</taxon>
    </lineage>
</organism>
<protein>
    <submittedName>
        <fullName evidence="1">Uncharacterized protein</fullName>
    </submittedName>
</protein>
<sequence>MTIVDFNHGLWQSPEAPSHLYNGFPLKSRETPNFNSIGFIMREPKMVNIWYYIPLCTISPQQPHGDIFRTKLRHYNCSPQIHNPFQRKNFKPCILKINGGYQQTIQGLPPPGSAGGGLFSLQDQSKGNSKSLIIIQSAFRASITLVFPWTTQLVNTGRIQASYMALALLGQFIFHSGHS</sequence>
<evidence type="ECO:0000313" key="1">
    <source>
        <dbReference type="EMBL" id="MBW0535819.1"/>
    </source>
</evidence>
<reference evidence="1" key="1">
    <citation type="submission" date="2021-03" db="EMBL/GenBank/DDBJ databases">
        <title>Draft genome sequence of rust myrtle Austropuccinia psidii MF-1, a brazilian biotype.</title>
        <authorList>
            <person name="Quecine M.C."/>
            <person name="Pachon D.M.R."/>
            <person name="Bonatelli M.L."/>
            <person name="Correr F.H."/>
            <person name="Franceschini L.M."/>
            <person name="Leite T.F."/>
            <person name="Margarido G.R.A."/>
            <person name="Almeida C.A."/>
            <person name="Ferrarezi J.A."/>
            <person name="Labate C.A."/>
        </authorList>
    </citation>
    <scope>NUCLEOTIDE SEQUENCE</scope>
    <source>
        <strain evidence="1">MF-1</strain>
    </source>
</reference>
<dbReference type="AlphaFoldDB" id="A0A9Q3FB67"/>
<dbReference type="Proteomes" id="UP000765509">
    <property type="component" value="Unassembled WGS sequence"/>
</dbReference>
<name>A0A9Q3FB67_9BASI</name>
<accession>A0A9Q3FB67</accession>
<dbReference type="EMBL" id="AVOT02040578">
    <property type="protein sequence ID" value="MBW0535819.1"/>
    <property type="molecule type" value="Genomic_DNA"/>
</dbReference>
<evidence type="ECO:0000313" key="2">
    <source>
        <dbReference type="Proteomes" id="UP000765509"/>
    </source>
</evidence>